<name>A0ABQ2LHB4_9PROT</name>
<feature type="region of interest" description="Disordered" evidence="1">
    <location>
        <begin position="443"/>
        <end position="470"/>
    </location>
</feature>
<dbReference type="CDD" id="cd17470">
    <property type="entry name" value="T3SS_Flik_C"/>
    <property type="match status" value="1"/>
</dbReference>
<keyword evidence="4" id="KW-1185">Reference proteome</keyword>
<evidence type="ECO:0000313" key="3">
    <source>
        <dbReference type="EMBL" id="GGO15570.1"/>
    </source>
</evidence>
<dbReference type="InterPro" id="IPR038610">
    <property type="entry name" value="FliK-like_C_sf"/>
</dbReference>
<keyword evidence="3" id="KW-0282">Flagellum</keyword>
<dbReference type="InterPro" id="IPR021136">
    <property type="entry name" value="Flagellar_hook_control-like_C"/>
</dbReference>
<feature type="region of interest" description="Disordered" evidence="1">
    <location>
        <begin position="144"/>
        <end position="169"/>
    </location>
</feature>
<gene>
    <name evidence="3" type="ORF">GCM10007972_23820</name>
</gene>
<feature type="region of interest" description="Disordered" evidence="1">
    <location>
        <begin position="1"/>
        <end position="64"/>
    </location>
</feature>
<dbReference type="Proteomes" id="UP000602381">
    <property type="component" value="Unassembled WGS sequence"/>
</dbReference>
<feature type="compositionally biased region" description="Polar residues" evidence="1">
    <location>
        <begin position="155"/>
        <end position="169"/>
    </location>
</feature>
<keyword evidence="3" id="KW-0966">Cell projection</keyword>
<reference evidence="4" key="1">
    <citation type="journal article" date="2019" name="Int. J. Syst. Evol. Microbiol.">
        <title>The Global Catalogue of Microorganisms (GCM) 10K type strain sequencing project: providing services to taxonomists for standard genome sequencing and annotation.</title>
        <authorList>
            <consortium name="The Broad Institute Genomics Platform"/>
            <consortium name="The Broad Institute Genome Sequencing Center for Infectious Disease"/>
            <person name="Wu L."/>
            <person name="Ma J."/>
        </authorList>
    </citation>
    <scope>NUCLEOTIDE SEQUENCE [LARGE SCALE GENOMIC DNA]</scope>
    <source>
        <strain evidence="4">JCM 17843</strain>
    </source>
</reference>
<sequence>MNANGSVDMRAPVLGQGSGPGAVKAQTLDEREAAAEAQARIAADFDEEMADQQRPDLSGRSTEQPAPFISDVAQMPIMLFVSDANTAVSAASQKILPVSQFGGGDIQMQTTNAEPEQTADDSPKMPAVNVLAGAVPEESIEAGHAPLSNDEDASSIETSQSVQMTVQDPTSGRILAVDDNMVAGAQQAQNVQRGAQAGIAHNQQHSIASTGTPDSALSTMAASGTIEGALGTQRGVRADSASVELRRLSIVGDKESAPSVISVSEEAQGVISHKDTASSDLANQSGKAVSSGVAPSLSPSHMVGDGAMNGPFNAAFSAMSGTSGLANGTIFSAAFTSAAAGTSPNLAQQIAAQANGALAEMRITQQAASVRISLHPSELGQVNLHLSMREGRTVAHLIVDRPETLELLTGQLRHLERALFDQSGPQSASQSEARIDLSLRDGRTGQDALPQHKDNAPESSDGREGFPDNALLQDSAATGARDGNIWAMNGHADVLL</sequence>
<dbReference type="RefSeq" id="WP_188873990.1">
    <property type="nucleotide sequence ID" value="NZ_BMOV01000009.1"/>
</dbReference>
<protein>
    <submittedName>
        <fullName evidence="3">Flagellar hook-length control protein</fullName>
    </submittedName>
</protein>
<dbReference type="EMBL" id="BMOV01000009">
    <property type="protein sequence ID" value="GGO15570.1"/>
    <property type="molecule type" value="Genomic_DNA"/>
</dbReference>
<proteinExistence type="predicted"/>
<accession>A0ABQ2LHB4</accession>
<evidence type="ECO:0000256" key="1">
    <source>
        <dbReference type="SAM" id="MobiDB-lite"/>
    </source>
</evidence>
<evidence type="ECO:0000313" key="4">
    <source>
        <dbReference type="Proteomes" id="UP000602381"/>
    </source>
</evidence>
<organism evidence="3 4">
    <name type="scientific">Iodidimonas muriae</name>
    <dbReference type="NCBI Taxonomy" id="261467"/>
    <lineage>
        <taxon>Bacteria</taxon>
        <taxon>Pseudomonadati</taxon>
        <taxon>Pseudomonadota</taxon>
        <taxon>Alphaproteobacteria</taxon>
        <taxon>Iodidimonadales</taxon>
        <taxon>Iodidimonadaceae</taxon>
        <taxon>Iodidimonas</taxon>
    </lineage>
</organism>
<feature type="domain" description="Flagellar hook-length control protein-like C-terminal" evidence="2">
    <location>
        <begin position="363"/>
        <end position="422"/>
    </location>
</feature>
<comment type="caution">
    <text evidence="3">The sequence shown here is derived from an EMBL/GenBank/DDBJ whole genome shotgun (WGS) entry which is preliminary data.</text>
</comment>
<evidence type="ECO:0000259" key="2">
    <source>
        <dbReference type="Pfam" id="PF02120"/>
    </source>
</evidence>
<dbReference type="Gene3D" id="3.30.750.140">
    <property type="match status" value="1"/>
</dbReference>
<keyword evidence="3" id="KW-0969">Cilium</keyword>
<dbReference type="Pfam" id="PF02120">
    <property type="entry name" value="Flg_hook"/>
    <property type="match status" value="1"/>
</dbReference>
<feature type="compositionally biased region" description="Basic and acidic residues" evidence="1">
    <location>
        <begin position="443"/>
        <end position="466"/>
    </location>
</feature>